<dbReference type="PIRSF" id="PIRSF001112">
    <property type="entry name" value="Epoxide_hydrolase"/>
    <property type="match status" value="1"/>
</dbReference>
<evidence type="ECO:0000256" key="1">
    <source>
        <dbReference type="ARBA" id="ARBA00010088"/>
    </source>
</evidence>
<dbReference type="InterPro" id="IPR010497">
    <property type="entry name" value="Epoxide_hydro_N"/>
</dbReference>
<reference evidence="5" key="2">
    <citation type="journal article" date="2022" name="Microb. Genom.">
        <title>A chromosome-scale genome assembly of the tomato pathogen Cladosporium fulvum reveals a compartmentalized genome architecture and the presence of a dispensable chromosome.</title>
        <authorList>
            <person name="Zaccaron A.Z."/>
            <person name="Chen L.H."/>
            <person name="Samaras A."/>
            <person name="Stergiopoulos I."/>
        </authorList>
    </citation>
    <scope>NUCLEOTIDE SEQUENCE</scope>
    <source>
        <strain evidence="5">Race5_Kim</strain>
    </source>
</reference>
<proteinExistence type="inferred from homology"/>
<dbReference type="InterPro" id="IPR029058">
    <property type="entry name" value="AB_hydrolase_fold"/>
</dbReference>
<dbReference type="Proteomes" id="UP000756132">
    <property type="component" value="Chromosome 6"/>
</dbReference>
<organism evidence="5 6">
    <name type="scientific">Passalora fulva</name>
    <name type="common">Tomato leaf mold</name>
    <name type="synonym">Cladosporium fulvum</name>
    <dbReference type="NCBI Taxonomy" id="5499"/>
    <lineage>
        <taxon>Eukaryota</taxon>
        <taxon>Fungi</taxon>
        <taxon>Dikarya</taxon>
        <taxon>Ascomycota</taxon>
        <taxon>Pezizomycotina</taxon>
        <taxon>Dothideomycetes</taxon>
        <taxon>Dothideomycetidae</taxon>
        <taxon>Mycosphaerellales</taxon>
        <taxon>Mycosphaerellaceae</taxon>
        <taxon>Fulvia</taxon>
    </lineage>
</organism>
<protein>
    <submittedName>
        <fullName evidence="5">Epoxide hydrolase</fullName>
    </submittedName>
</protein>
<dbReference type="AlphaFoldDB" id="A0A9Q8PAY4"/>
<dbReference type="Pfam" id="PF06441">
    <property type="entry name" value="EHN"/>
    <property type="match status" value="1"/>
</dbReference>
<dbReference type="GeneID" id="71987180"/>
<sequence>MATPSSTSDRSPGGSSDTILPYRMHVSQRYLDLTRQMLELTRLPRDVSSRHLQGNKGVTESQLEPLVDHWTEDYNWREQEAYYNDALPQFRLAIHGTRVHFVHKRSMSPTAIPLLVIHGWPESFITVSHMIDGLCNPVATPPRGDENVPSFNVVVPSIPGFGFSDQVSEEGNNIATTAEAFDALMKSLGYARFIAHGSGWGFKISRMIALTHPESCIAIHTAIPAVPPPRIHGSFWPVVPQVPGMTPPLSPGSQQQQQRERPQTISFALCDSPSGLLAYVVDAIQPPAPPPGTQSHPSTPGSPRLADLNPWTETTLINWAMMYWLPGPEVALRWLVISAPMLPNLWTVRGNVPLAISQFGEPLQPQTGPMWIEAYHRIAMVRRRPGQSRFPAWERPMDIVMDLRELAMLIGPSYFGMIM</sequence>
<feature type="region of interest" description="Disordered" evidence="3">
    <location>
        <begin position="287"/>
        <end position="307"/>
    </location>
</feature>
<dbReference type="GO" id="GO:0004301">
    <property type="term" value="F:epoxide hydrolase activity"/>
    <property type="evidence" value="ECO:0007669"/>
    <property type="project" value="TreeGrafter"/>
</dbReference>
<keyword evidence="2 5" id="KW-0378">Hydrolase</keyword>
<comment type="similarity">
    <text evidence="1">Belongs to the peptidase S33 family.</text>
</comment>
<dbReference type="PANTHER" id="PTHR21661">
    <property type="entry name" value="EPOXIDE HYDROLASE 1-RELATED"/>
    <property type="match status" value="1"/>
</dbReference>
<keyword evidence="6" id="KW-1185">Reference proteome</keyword>
<dbReference type="OrthoDB" id="7130006at2759"/>
<accession>A0A9Q8PAY4</accession>
<dbReference type="RefSeq" id="XP_047763498.1">
    <property type="nucleotide sequence ID" value="XM_047906450.1"/>
</dbReference>
<dbReference type="KEGG" id="ffu:CLAFUR5_07302"/>
<evidence type="ECO:0000256" key="3">
    <source>
        <dbReference type="SAM" id="MobiDB-lite"/>
    </source>
</evidence>
<name>A0A9Q8PAY4_PASFU</name>
<evidence type="ECO:0000259" key="4">
    <source>
        <dbReference type="Pfam" id="PF06441"/>
    </source>
</evidence>
<dbReference type="GO" id="GO:0097176">
    <property type="term" value="P:epoxide metabolic process"/>
    <property type="evidence" value="ECO:0007669"/>
    <property type="project" value="TreeGrafter"/>
</dbReference>
<dbReference type="Gene3D" id="3.40.50.1820">
    <property type="entry name" value="alpha/beta hydrolase"/>
    <property type="match status" value="1"/>
</dbReference>
<evidence type="ECO:0000313" key="5">
    <source>
        <dbReference type="EMBL" id="UJO19132.1"/>
    </source>
</evidence>
<evidence type="ECO:0000256" key="2">
    <source>
        <dbReference type="ARBA" id="ARBA00022801"/>
    </source>
</evidence>
<dbReference type="PANTHER" id="PTHR21661:SF71">
    <property type="entry name" value="EPOXIDE HYDROLASE N-TERMINAL DOMAIN-CONTAINING PROTEIN"/>
    <property type="match status" value="1"/>
</dbReference>
<feature type="domain" description="Epoxide hydrolase N-terminal" evidence="4">
    <location>
        <begin position="21"/>
        <end position="126"/>
    </location>
</feature>
<evidence type="ECO:0000313" key="6">
    <source>
        <dbReference type="Proteomes" id="UP000756132"/>
    </source>
</evidence>
<gene>
    <name evidence="5" type="ORF">CLAFUR5_07302</name>
</gene>
<dbReference type="InterPro" id="IPR016292">
    <property type="entry name" value="Epoxide_hydrolase"/>
</dbReference>
<reference evidence="5" key="1">
    <citation type="submission" date="2021-12" db="EMBL/GenBank/DDBJ databases">
        <authorList>
            <person name="Zaccaron A."/>
            <person name="Stergiopoulos I."/>
        </authorList>
    </citation>
    <scope>NUCLEOTIDE SEQUENCE</scope>
    <source>
        <strain evidence="5">Race5_Kim</strain>
    </source>
</reference>
<dbReference type="SUPFAM" id="SSF53474">
    <property type="entry name" value="alpha/beta-Hydrolases"/>
    <property type="match status" value="1"/>
</dbReference>
<dbReference type="EMBL" id="CP090168">
    <property type="protein sequence ID" value="UJO19132.1"/>
    <property type="molecule type" value="Genomic_DNA"/>
</dbReference>